<reference evidence="2" key="1">
    <citation type="submission" date="2020-05" db="EMBL/GenBank/DDBJ databases">
        <title>Mycena genomes resolve the evolution of fungal bioluminescence.</title>
        <authorList>
            <person name="Tsai I.J."/>
        </authorList>
    </citation>
    <scope>NUCLEOTIDE SEQUENCE</scope>
    <source>
        <strain evidence="2">CCC161011</strain>
    </source>
</reference>
<protein>
    <submittedName>
        <fullName evidence="2">Uncharacterized protein</fullName>
    </submittedName>
</protein>
<keyword evidence="1" id="KW-0472">Membrane</keyword>
<proteinExistence type="predicted"/>
<comment type="caution">
    <text evidence="2">The sequence shown here is derived from an EMBL/GenBank/DDBJ whole genome shotgun (WGS) entry which is preliminary data.</text>
</comment>
<evidence type="ECO:0000313" key="3">
    <source>
        <dbReference type="Proteomes" id="UP000620124"/>
    </source>
</evidence>
<keyword evidence="3" id="KW-1185">Reference proteome</keyword>
<dbReference type="AlphaFoldDB" id="A0A8H6Z498"/>
<accession>A0A8H6Z498</accession>
<feature type="transmembrane region" description="Helical" evidence="1">
    <location>
        <begin position="221"/>
        <end position="240"/>
    </location>
</feature>
<name>A0A8H6Z498_9AGAR</name>
<keyword evidence="1" id="KW-1133">Transmembrane helix</keyword>
<keyword evidence="1" id="KW-0812">Transmembrane</keyword>
<dbReference type="EMBL" id="JACAZI010000001">
    <property type="protein sequence ID" value="KAF7372303.1"/>
    <property type="molecule type" value="Genomic_DNA"/>
</dbReference>
<evidence type="ECO:0000313" key="2">
    <source>
        <dbReference type="EMBL" id="KAF7372303.1"/>
    </source>
</evidence>
<sequence length="241" mass="27519">MAKREGIKKLLNDEQEPLDAVRTDKETVLTNHTIRYTQVSIQALRTCRSKTHKLKRPPRILRKNVKADVDRPRLRISNSPPQRLQELAIPGQNLYLGPYTRWAWNAVTRSRTGMIVNNPARDADISETIFLCCFHQRLALAHSWLDPGTKVSGNATCTSLTLKTSAPARANRSPPPPYMRHNYDDEDVSYTFITQDIVLELRAEIEHHIKIAARAELPSRLWFVSGTLMGVTMALLLVRFR</sequence>
<gene>
    <name evidence="2" type="ORF">MVEN_00090500</name>
</gene>
<organism evidence="2 3">
    <name type="scientific">Mycena venus</name>
    <dbReference type="NCBI Taxonomy" id="2733690"/>
    <lineage>
        <taxon>Eukaryota</taxon>
        <taxon>Fungi</taxon>
        <taxon>Dikarya</taxon>
        <taxon>Basidiomycota</taxon>
        <taxon>Agaricomycotina</taxon>
        <taxon>Agaricomycetes</taxon>
        <taxon>Agaricomycetidae</taxon>
        <taxon>Agaricales</taxon>
        <taxon>Marasmiineae</taxon>
        <taxon>Mycenaceae</taxon>
        <taxon>Mycena</taxon>
    </lineage>
</organism>
<dbReference type="Proteomes" id="UP000620124">
    <property type="component" value="Unassembled WGS sequence"/>
</dbReference>
<evidence type="ECO:0000256" key="1">
    <source>
        <dbReference type="SAM" id="Phobius"/>
    </source>
</evidence>